<dbReference type="EMBL" id="CACRXK020001294">
    <property type="protein sequence ID" value="CAB3988226.1"/>
    <property type="molecule type" value="Genomic_DNA"/>
</dbReference>
<dbReference type="Proteomes" id="UP001152795">
    <property type="component" value="Unassembled WGS sequence"/>
</dbReference>
<reference evidence="1" key="1">
    <citation type="submission" date="2020-04" db="EMBL/GenBank/DDBJ databases">
        <authorList>
            <person name="Alioto T."/>
            <person name="Alioto T."/>
            <person name="Gomez Garrido J."/>
        </authorList>
    </citation>
    <scope>NUCLEOTIDE SEQUENCE</scope>
    <source>
        <strain evidence="1">A484AB</strain>
    </source>
</reference>
<proteinExistence type="predicted"/>
<organism evidence="1 2">
    <name type="scientific">Paramuricea clavata</name>
    <name type="common">Red gorgonian</name>
    <name type="synonym">Violescent sea-whip</name>
    <dbReference type="NCBI Taxonomy" id="317549"/>
    <lineage>
        <taxon>Eukaryota</taxon>
        <taxon>Metazoa</taxon>
        <taxon>Cnidaria</taxon>
        <taxon>Anthozoa</taxon>
        <taxon>Octocorallia</taxon>
        <taxon>Malacalcyonacea</taxon>
        <taxon>Plexauridae</taxon>
        <taxon>Paramuricea</taxon>
    </lineage>
</organism>
<comment type="caution">
    <text evidence="1">The sequence shown here is derived from an EMBL/GenBank/DDBJ whole genome shotgun (WGS) entry which is preliminary data.</text>
</comment>
<name>A0A7D9DMG8_PARCT</name>
<evidence type="ECO:0000313" key="2">
    <source>
        <dbReference type="Proteomes" id="UP001152795"/>
    </source>
</evidence>
<sequence length="61" mass="6684">MDVDAVTAILINSGTISIPPKTGKEPSNSKKTIKRIPPKEKNIGMYIPRNSSVKTYTLQVL</sequence>
<gene>
    <name evidence="1" type="ORF">PACLA_8A079581</name>
</gene>
<protein>
    <submittedName>
        <fullName evidence="1">Uncharacterized protein</fullName>
    </submittedName>
</protein>
<accession>A0A7D9DMG8</accession>
<evidence type="ECO:0000313" key="1">
    <source>
        <dbReference type="EMBL" id="CAB3988226.1"/>
    </source>
</evidence>
<keyword evidence="2" id="KW-1185">Reference proteome</keyword>
<dbReference type="AlphaFoldDB" id="A0A7D9DMG8"/>